<dbReference type="Proteomes" id="UP000646911">
    <property type="component" value="Unassembled WGS sequence"/>
</dbReference>
<name>A0ABR6Z7D2_9BURK</name>
<dbReference type="Gene3D" id="3.40.50.12780">
    <property type="entry name" value="N-terminal domain of ligase-like"/>
    <property type="match status" value="1"/>
</dbReference>
<proteinExistence type="predicted"/>
<dbReference type="PANTHER" id="PTHR45527:SF1">
    <property type="entry name" value="FATTY ACID SYNTHASE"/>
    <property type="match status" value="1"/>
</dbReference>
<dbReference type="InterPro" id="IPR000873">
    <property type="entry name" value="AMP-dep_synth/lig_dom"/>
</dbReference>
<dbReference type="SUPFAM" id="SSF56801">
    <property type="entry name" value="Acetyl-CoA synthetase-like"/>
    <property type="match status" value="1"/>
</dbReference>
<dbReference type="PANTHER" id="PTHR45527">
    <property type="entry name" value="NONRIBOSOMAL PEPTIDE SYNTHETASE"/>
    <property type="match status" value="1"/>
</dbReference>
<evidence type="ECO:0000259" key="1">
    <source>
        <dbReference type="Pfam" id="PF00501"/>
    </source>
</evidence>
<accession>A0ABR6Z7D2</accession>
<gene>
    <name evidence="2" type="ORF">H8L47_07875</name>
</gene>
<sequence length="545" mass="60114">MKKTANLLISGFLNAARNYPNSNALWVDEQVYTYAELLLRVARISRTLDREIKHAHQQRCAVLVDRSITAYASVLGSLLAGMSYVPLNAKFPAQRNLRMLELSSSTSIVVDERSLDAAKEILQAYPDPLMVLMPETDSLPTWAASASQHTYILKRQMAEADTANLALPQKVNPVAYVLFTSGSTGLPKGVAVTNDNASTYVANIIERYQPGPGDRFTQFFDFTFDLSVHDIFVSLSSGACLYSVPGRVMMMPLKFVQQHELTHWFSVPSLAACLKRYNALRPDILPSLKYSLFCGEALPTSLAQDWQPAAPNSIIENLYGPTEATIAFTVYPYQADDPRIAALPVVPIGWPLPGQEVVILDEHFSPVAEGETGELYLGGSQLAQGYWENTELTRQRFLSMHFEGKQASRWYRTGDLASFDAQAGLLYGGRIDNQVKIRGYRVEVQEVEAVIRRLGGSDLVAVVPWPLAADGSVQGLLAYGCGFTVSSMDILKACTLQLPAYMVPQDLIELRKMPFNSNGKIDYPALQKMAGDGDKLKREAVVQGP</sequence>
<dbReference type="EMBL" id="JACOFX010000002">
    <property type="protein sequence ID" value="MBC3907479.1"/>
    <property type="molecule type" value="Genomic_DNA"/>
</dbReference>
<dbReference type="PROSITE" id="PS00455">
    <property type="entry name" value="AMP_BINDING"/>
    <property type="match status" value="1"/>
</dbReference>
<organism evidence="2 3">
    <name type="scientific">Undibacterium umbellatum</name>
    <dbReference type="NCBI Taxonomy" id="2762300"/>
    <lineage>
        <taxon>Bacteria</taxon>
        <taxon>Pseudomonadati</taxon>
        <taxon>Pseudomonadota</taxon>
        <taxon>Betaproteobacteria</taxon>
        <taxon>Burkholderiales</taxon>
        <taxon>Oxalobacteraceae</taxon>
        <taxon>Undibacterium</taxon>
    </lineage>
</organism>
<dbReference type="NCBIfam" id="TIGR01733">
    <property type="entry name" value="AA-adenyl-dom"/>
    <property type="match status" value="1"/>
</dbReference>
<dbReference type="RefSeq" id="WP_186953003.1">
    <property type="nucleotide sequence ID" value="NZ_JACOFX010000002.1"/>
</dbReference>
<dbReference type="InterPro" id="IPR020845">
    <property type="entry name" value="AMP-binding_CS"/>
</dbReference>
<dbReference type="InterPro" id="IPR042099">
    <property type="entry name" value="ANL_N_sf"/>
</dbReference>
<reference evidence="2 3" key="1">
    <citation type="submission" date="2020-08" db="EMBL/GenBank/DDBJ databases">
        <title>Novel species isolated from subtropical streams in China.</title>
        <authorList>
            <person name="Lu H."/>
        </authorList>
    </citation>
    <scope>NUCLEOTIDE SEQUENCE [LARGE SCALE GENOMIC DNA]</scope>
    <source>
        <strain evidence="2 3">NL8W</strain>
    </source>
</reference>
<dbReference type="InterPro" id="IPR045851">
    <property type="entry name" value="AMP-bd_C_sf"/>
</dbReference>
<dbReference type="InterPro" id="IPR010071">
    <property type="entry name" value="AA_adenyl_dom"/>
</dbReference>
<dbReference type="Gene3D" id="3.30.300.30">
    <property type="match status" value="1"/>
</dbReference>
<evidence type="ECO:0000313" key="2">
    <source>
        <dbReference type="EMBL" id="MBC3907479.1"/>
    </source>
</evidence>
<comment type="caution">
    <text evidence="2">The sequence shown here is derived from an EMBL/GenBank/DDBJ whole genome shotgun (WGS) entry which is preliminary data.</text>
</comment>
<protein>
    <submittedName>
        <fullName evidence="2">Amino acid adenylation domain-containing protein</fullName>
    </submittedName>
</protein>
<feature type="domain" description="AMP-dependent synthetase/ligase" evidence="1">
    <location>
        <begin position="14"/>
        <end position="387"/>
    </location>
</feature>
<keyword evidence="3" id="KW-1185">Reference proteome</keyword>
<evidence type="ECO:0000313" key="3">
    <source>
        <dbReference type="Proteomes" id="UP000646911"/>
    </source>
</evidence>
<dbReference type="Pfam" id="PF00501">
    <property type="entry name" value="AMP-binding"/>
    <property type="match status" value="1"/>
</dbReference>